<proteinExistence type="predicted"/>
<accession>I0GP65</accession>
<evidence type="ECO:0000313" key="1">
    <source>
        <dbReference type="EMBL" id="BAL82552.1"/>
    </source>
</evidence>
<evidence type="ECO:0008006" key="3">
    <source>
        <dbReference type="Google" id="ProtNLM"/>
    </source>
</evidence>
<protein>
    <recommendedName>
        <fullName evidence="3">DUF1795 domain-containing protein</fullName>
    </recommendedName>
</protein>
<sequence length="177" mass="20662">MTDLSIYDEDYEFTFRGREYRFCERLFYDDRFSLRLPVSFELMPDSVREIYQPGSQPGQLLLTDEAGQFSFSMMKAEDPLDEEIMARQVELCQFILPKMAAGVHVYEADIIEGRYQQLAYFEYIHDALLERMYNCMFLTGVSGHMVWGTISFSYGNRKLKSLAKEIACSCHDLSIVE</sequence>
<dbReference type="AlphaFoldDB" id="I0GP65"/>
<evidence type="ECO:0000313" key="2">
    <source>
        <dbReference type="Proteomes" id="UP000007887"/>
    </source>
</evidence>
<organism evidence="1 2">
    <name type="scientific">Selenomonas ruminantium subsp. lactilytica (strain NBRC 103574 / TAM6421)</name>
    <dbReference type="NCBI Taxonomy" id="927704"/>
    <lineage>
        <taxon>Bacteria</taxon>
        <taxon>Bacillati</taxon>
        <taxon>Bacillota</taxon>
        <taxon>Negativicutes</taxon>
        <taxon>Selenomonadales</taxon>
        <taxon>Selenomonadaceae</taxon>
        <taxon>Selenomonas</taxon>
    </lineage>
</organism>
<dbReference type="EMBL" id="AP012292">
    <property type="protein sequence ID" value="BAL82552.1"/>
    <property type="molecule type" value="Genomic_DNA"/>
</dbReference>
<dbReference type="RefSeq" id="WP_014423991.1">
    <property type="nucleotide sequence ID" value="NC_017068.1"/>
</dbReference>
<dbReference type="HOGENOM" id="CLU_1516908_0_0_9"/>
<dbReference type="OrthoDB" id="1664688at2"/>
<dbReference type="PATRIC" id="fig|927704.6.peg.867"/>
<gene>
    <name evidence="1" type="ordered locus">SELR_08440</name>
</gene>
<dbReference type="KEGG" id="sri:SELR_08440"/>
<name>I0GP65_SELRL</name>
<reference evidence="1 2" key="1">
    <citation type="submission" date="2011-10" db="EMBL/GenBank/DDBJ databases">
        <title>Whole genome sequence of Selenomonas ruminantium subsp. lactilytica TAM6421.</title>
        <authorList>
            <person name="Oguchi A."/>
            <person name="Ankai A."/>
            <person name="Kaneko J."/>
            <person name="Yamada-Narita S."/>
            <person name="Fukui S."/>
            <person name="Takahashi M."/>
            <person name="Onodera T."/>
            <person name="Kojima S."/>
            <person name="Fushimi T."/>
            <person name="Abe N."/>
            <person name="Kamio Y."/>
            <person name="Yamazaki S."/>
            <person name="Fujita N."/>
        </authorList>
    </citation>
    <scope>NUCLEOTIDE SEQUENCE [LARGE SCALE GENOMIC DNA]</scope>
    <source>
        <strain evidence="2">NBRC 103574 / TAM6421</strain>
    </source>
</reference>
<dbReference type="Proteomes" id="UP000007887">
    <property type="component" value="Chromosome"/>
</dbReference>